<dbReference type="InterPro" id="IPR005467">
    <property type="entry name" value="His_kinase_dom"/>
</dbReference>
<gene>
    <name evidence="5" type="ORF">DAH51_24290</name>
</gene>
<organism evidence="5 6">
    <name type="scientific">Sphingobium yanoikuyae</name>
    <name type="common">Sphingomonas yanoikuyae</name>
    <dbReference type="NCBI Taxonomy" id="13690"/>
    <lineage>
        <taxon>Bacteria</taxon>
        <taxon>Pseudomonadati</taxon>
        <taxon>Pseudomonadota</taxon>
        <taxon>Alphaproteobacteria</taxon>
        <taxon>Sphingomonadales</taxon>
        <taxon>Sphingomonadaceae</taxon>
        <taxon>Sphingobium</taxon>
    </lineage>
</organism>
<dbReference type="InterPro" id="IPR003594">
    <property type="entry name" value="HATPase_dom"/>
</dbReference>
<dbReference type="SMART" id="SM00387">
    <property type="entry name" value="HATPase_c"/>
    <property type="match status" value="1"/>
</dbReference>
<evidence type="ECO:0000256" key="2">
    <source>
        <dbReference type="ARBA" id="ARBA00012438"/>
    </source>
</evidence>
<evidence type="ECO:0000256" key="3">
    <source>
        <dbReference type="SAM" id="Coils"/>
    </source>
</evidence>
<dbReference type="Gene3D" id="3.30.565.10">
    <property type="entry name" value="Histidine kinase-like ATPase, C-terminal domain"/>
    <property type="match status" value="2"/>
</dbReference>
<dbReference type="PROSITE" id="PS50109">
    <property type="entry name" value="HIS_KIN"/>
    <property type="match status" value="1"/>
</dbReference>
<comment type="caution">
    <text evidence="5">The sequence shown here is derived from an EMBL/GenBank/DDBJ whole genome shotgun (WGS) entry which is preliminary data.</text>
</comment>
<accession>A0A430BFH1</accession>
<evidence type="ECO:0000313" key="6">
    <source>
        <dbReference type="Proteomes" id="UP000287401"/>
    </source>
</evidence>
<reference evidence="5 6" key="1">
    <citation type="submission" date="2018-07" db="EMBL/GenBank/DDBJ databases">
        <title>Genomic and Epidemiologic Investigation of an Indolent Hospital Outbreak.</title>
        <authorList>
            <person name="Johnson R.C."/>
            <person name="Deming C."/>
            <person name="Conlan S."/>
            <person name="Zellmer C.J."/>
            <person name="Michelin A.V."/>
            <person name="Lee-Lin S."/>
            <person name="Thomas P.J."/>
            <person name="Park M."/>
            <person name="Weingarten R.A."/>
            <person name="Less J."/>
            <person name="Dekker J.P."/>
            <person name="Frank K.M."/>
            <person name="Musser K.A."/>
            <person name="Mcquiston J.R."/>
            <person name="Henderson D.K."/>
            <person name="Lau A.F."/>
            <person name="Palmore T.N."/>
            <person name="Segre J.A."/>
        </authorList>
    </citation>
    <scope>NUCLEOTIDE SEQUENCE [LARGE SCALE GENOMIC DNA]</scope>
    <source>
        <strain evidence="5 6">SK-NIH.Env6_1116</strain>
    </source>
</reference>
<dbReference type="Proteomes" id="UP000287401">
    <property type="component" value="Unassembled WGS sequence"/>
</dbReference>
<name>A0A430BFH1_SPHYA</name>
<evidence type="ECO:0000256" key="1">
    <source>
        <dbReference type="ARBA" id="ARBA00000085"/>
    </source>
</evidence>
<dbReference type="Pfam" id="PF02518">
    <property type="entry name" value="HATPase_c"/>
    <property type="match status" value="1"/>
</dbReference>
<evidence type="ECO:0000313" key="5">
    <source>
        <dbReference type="EMBL" id="RSU48166.1"/>
    </source>
</evidence>
<feature type="coiled-coil region" evidence="3">
    <location>
        <begin position="512"/>
        <end position="539"/>
    </location>
</feature>
<comment type="catalytic activity">
    <reaction evidence="1">
        <text>ATP + protein L-histidine = ADP + protein N-phospho-L-histidine.</text>
        <dbReference type="EC" id="2.7.13.3"/>
    </reaction>
</comment>
<keyword evidence="5" id="KW-0547">Nucleotide-binding</keyword>
<protein>
    <recommendedName>
        <fullName evidence="2">histidine kinase</fullName>
        <ecNumber evidence="2">2.7.13.3</ecNumber>
    </recommendedName>
</protein>
<dbReference type="AlphaFoldDB" id="A0A430BFH1"/>
<dbReference type="EC" id="2.7.13.3" evidence="2"/>
<dbReference type="PANTHER" id="PTHR43065:SF23">
    <property type="entry name" value="SENSOR HISTIDINE KINASE PDTAS"/>
    <property type="match status" value="1"/>
</dbReference>
<dbReference type="PRINTS" id="PR00344">
    <property type="entry name" value="BCTRLSENSOR"/>
</dbReference>
<dbReference type="Pfam" id="PF13589">
    <property type="entry name" value="HATPase_c_3"/>
    <property type="match status" value="1"/>
</dbReference>
<dbReference type="GO" id="GO:0004673">
    <property type="term" value="F:protein histidine kinase activity"/>
    <property type="evidence" value="ECO:0007669"/>
    <property type="project" value="UniProtKB-EC"/>
</dbReference>
<keyword evidence="5" id="KW-0067">ATP-binding</keyword>
<dbReference type="PANTHER" id="PTHR43065">
    <property type="entry name" value="SENSOR HISTIDINE KINASE"/>
    <property type="match status" value="1"/>
</dbReference>
<dbReference type="InterPro" id="IPR004358">
    <property type="entry name" value="Sig_transdc_His_kin-like_C"/>
</dbReference>
<dbReference type="GO" id="GO:0005524">
    <property type="term" value="F:ATP binding"/>
    <property type="evidence" value="ECO:0007669"/>
    <property type="project" value="UniProtKB-KW"/>
</dbReference>
<dbReference type="SUPFAM" id="SSF55874">
    <property type="entry name" value="ATPase domain of HSP90 chaperone/DNA topoisomerase II/histidine kinase"/>
    <property type="match status" value="2"/>
</dbReference>
<sequence>MDEQTEAEPHLFFKVSTALKRVIGRDLITDDLVAVFELVKNGFDAKAQRVELVFEDDRLLIIDDGKGMSLDDIERKWLFVAYSAKRDGTEDDGYRDRIGASRTYAGSKGVGRFSCDRLGRLLKMQTRRSSEMVEVLDVDWQDFERDALEEFKDVGVAHSEATHFELPKGVDAPKSGTVLEISGLREPWTRDKLLRLRTALAKLINPFGQTNDRFEVIIRAEAEEKQDAIERRNWAGEGTALSVVNGPVANFIFDTLKDKTTHLEVWLSEDGKELHSVLTDRGAVIYEIQEPSEFPLLVGSSFRCNLYYLNRSAKATFARRMGMPSTQFGSVFLFKNGFRIFPIGEMGVDTFRIDRRKAQGYNRFLGTRDIIGRIDVSGSDEVFRESTSRDQGLIETPAYQQMDICFDTKCFRRLERYVVGVNWQDQLDLDVDDISRLQGDTAAARITAIVSQLAGTEGVKLVRYNHDLVRILNERSAAFKETLTSLEILARKANDPELLADIGAASKRFDELQRAEASAREAADRERDARREAERIAAEAQFRAEVSTSRLEEERKRNLFLTSLSSLDRETVEILHHQIVIHAAAINEIINGQFDRLRDGGVPTADDLFSVLENISFQNRKVLSIARFATKANFRLESETIDADIAGYIEDYICEVAPMFSEAGIRIIVSSSATKLERRFKPIEVAILVDNLVSNASRAEATEIKFTLAQPNPRELLVSVEDDGRGFPAELDLSRVYEKGFTTSTGSGLGLYHVAQILDGMRGAITAERRDRGAHFTIRIKG</sequence>
<dbReference type="EMBL" id="QRAL01000047">
    <property type="protein sequence ID" value="RSU48166.1"/>
    <property type="molecule type" value="Genomic_DNA"/>
</dbReference>
<dbReference type="InterPro" id="IPR036890">
    <property type="entry name" value="HATPase_C_sf"/>
</dbReference>
<dbReference type="RefSeq" id="WP_125999976.1">
    <property type="nucleotide sequence ID" value="NZ_QRAL01000047.1"/>
</dbReference>
<proteinExistence type="predicted"/>
<keyword evidence="3" id="KW-0175">Coiled coil</keyword>
<feature type="domain" description="Histidine kinase" evidence="4">
    <location>
        <begin position="574"/>
        <end position="782"/>
    </location>
</feature>
<evidence type="ECO:0000259" key="4">
    <source>
        <dbReference type="PROSITE" id="PS50109"/>
    </source>
</evidence>